<evidence type="ECO:0000313" key="1">
    <source>
        <dbReference type="EMBL" id="CAH0417093.1"/>
    </source>
</evidence>
<proteinExistence type="predicted"/>
<gene>
    <name evidence="1" type="ORF">WFA24289_01410</name>
</gene>
<sequence length="327" mass="36960">MNKQTNLPVGILPSQSLTSYNNEIKQSLQAGFEFTELLSQVLATSNPHELLTAIQGLINLHLGSKQVQFPNQYSIADWFLLFTTRLLEINNVNSFSLASAPDHEELGVFLAGTATKVRYQFSEASTNGAYFTEIESGKKLFYLDFAANKLTFNSTDIIDFFIVQSDMEILPEESDQVITVLMNFASILADTLEFDIDYSILETNNDYQYETVSTELPSQILDKLFIASAPANVLMQPVDSGFGARLVLTDELEVRFLQSENNRQLSKFWHFEVIDAQGKASLMNVLVNFPFIQRWYLENRSVLEIQPAKPTIVDNPIKVEVLQPRSM</sequence>
<organism evidence="1 2">
    <name type="scientific">Periweissella fabaria</name>
    <dbReference type="NCBI Taxonomy" id="546157"/>
    <lineage>
        <taxon>Bacteria</taxon>
        <taxon>Bacillati</taxon>
        <taxon>Bacillota</taxon>
        <taxon>Bacilli</taxon>
        <taxon>Lactobacillales</taxon>
        <taxon>Lactobacillaceae</taxon>
        <taxon>Periweissella</taxon>
    </lineage>
</organism>
<comment type="caution">
    <text evidence="1">The sequence shown here is derived from an EMBL/GenBank/DDBJ whole genome shotgun (WGS) entry which is preliminary data.</text>
</comment>
<name>A0ABM8Z6Q8_9LACO</name>
<protein>
    <submittedName>
        <fullName evidence="1">Uncharacterized protein</fullName>
    </submittedName>
</protein>
<dbReference type="RefSeq" id="WP_230097127.1">
    <property type="nucleotide sequence ID" value="NZ_CAKKNS010000006.1"/>
</dbReference>
<accession>A0ABM8Z6Q8</accession>
<reference evidence="1 2" key="1">
    <citation type="submission" date="2021-11" db="EMBL/GenBank/DDBJ databases">
        <authorList>
            <person name="Depoorter E."/>
        </authorList>
    </citation>
    <scope>NUCLEOTIDE SEQUENCE [LARGE SCALE GENOMIC DNA]</scope>
    <source>
        <strain evidence="1 2">LMG 24289</strain>
    </source>
</reference>
<keyword evidence="2" id="KW-1185">Reference proteome</keyword>
<evidence type="ECO:0000313" key="2">
    <source>
        <dbReference type="Proteomes" id="UP000789707"/>
    </source>
</evidence>
<dbReference type="EMBL" id="CAKKNS010000006">
    <property type="protein sequence ID" value="CAH0417093.1"/>
    <property type="molecule type" value="Genomic_DNA"/>
</dbReference>
<dbReference type="Proteomes" id="UP000789707">
    <property type="component" value="Unassembled WGS sequence"/>
</dbReference>